<dbReference type="Gene3D" id="3.80.10.10">
    <property type="entry name" value="Ribonuclease Inhibitor"/>
    <property type="match status" value="1"/>
</dbReference>
<protein>
    <submittedName>
        <fullName evidence="1">Uncharacterized protein</fullName>
    </submittedName>
</protein>
<dbReference type="GeneID" id="93652368"/>
<name>A0A8H7ZBW8_9ASCO</name>
<dbReference type="AlphaFoldDB" id="A0A8H7ZBW8"/>
<proteinExistence type="predicted"/>
<dbReference type="InterPro" id="IPR032675">
    <property type="entry name" value="LRR_dom_sf"/>
</dbReference>
<dbReference type="RefSeq" id="XP_067548136.1">
    <property type="nucleotide sequence ID" value="XM_067692736.1"/>
</dbReference>
<sequence length="556" mass="63408">MAACGANLAKLSSTKDDLNISTSPLNFIGKFNTLPLSVIEKIIKYASVENLVSFLVPENKAILANLPLLKQAIDNAISNSKALGYNNRVTRPTYLHHYLYPQAFFEYDENNRWTLGDPSYKWEHLDADEKRISYQFVDSVDDFVTLQRYCQEQNISVTLYHIELEFDVMNLSGDTESFELSEYTNPIKDHRATSIVGMELRGITGEAEFNYEDFPNIRYSSFKFSSLLDTLNFLNLEKSKLEYLEIISEECRTSTDIDLGQLPPTLKHFQTTESDLSGEEVGNGNEPQLDHLILYNEQVEILESFSKFFKDGLKTLGLGRDAKSLLSNFETLATVTSLDLDSLSDSLDLSKFPNLEKLTIGSIDDASQLESMDFPQSLKEFHLDYISNENNRSIVSFFSKLPLGLQKLTVRGRKLIWFPEMLDFSQFQKLKYLSIRGESENSNEVHFPDSIEYLNFSIASLKSTDGVQFPLSLQFLIMNCGLEAICKPKVPSTLKYLHLPGNSLREVDLLVNDKNEPLQLEVLDLANNNLQEENVKVPSTLKIFNYSFSRKKRRTE</sequence>
<dbReference type="OrthoDB" id="10517302at2759"/>
<evidence type="ECO:0000313" key="2">
    <source>
        <dbReference type="Proteomes" id="UP000669133"/>
    </source>
</evidence>
<keyword evidence="2" id="KW-1185">Reference proteome</keyword>
<evidence type="ECO:0000313" key="1">
    <source>
        <dbReference type="EMBL" id="KAG5419020.1"/>
    </source>
</evidence>
<comment type="caution">
    <text evidence="1">The sequence shown here is derived from an EMBL/GenBank/DDBJ whole genome shotgun (WGS) entry which is preliminary data.</text>
</comment>
<dbReference type="EMBL" id="JAEOAQ010000004">
    <property type="protein sequence ID" value="KAG5419020.1"/>
    <property type="molecule type" value="Genomic_DNA"/>
</dbReference>
<accession>A0A8H7ZBW8</accession>
<gene>
    <name evidence="1" type="ORF">I9W82_003739</name>
</gene>
<dbReference type="Proteomes" id="UP000669133">
    <property type="component" value="Unassembled WGS sequence"/>
</dbReference>
<organism evidence="1 2">
    <name type="scientific">Candida metapsilosis</name>
    <dbReference type="NCBI Taxonomy" id="273372"/>
    <lineage>
        <taxon>Eukaryota</taxon>
        <taxon>Fungi</taxon>
        <taxon>Dikarya</taxon>
        <taxon>Ascomycota</taxon>
        <taxon>Saccharomycotina</taxon>
        <taxon>Pichiomycetes</taxon>
        <taxon>Debaryomycetaceae</taxon>
        <taxon>Candida/Lodderomyces clade</taxon>
        <taxon>Candida</taxon>
    </lineage>
</organism>
<dbReference type="SUPFAM" id="SSF52058">
    <property type="entry name" value="L domain-like"/>
    <property type="match status" value="1"/>
</dbReference>
<reference evidence="1 2" key="1">
    <citation type="submission" date="2020-12" db="EMBL/GenBank/DDBJ databases">
        <title>Effect of drift, selection, and recombination on the evolution of hybrid genomes in Candida yeast pathogens.</title>
        <authorList>
            <person name="Mixao V."/>
            <person name="Ksiezopolska E."/>
            <person name="Saus E."/>
            <person name="Boekhout T."/>
            <person name="Gacser A."/>
            <person name="Gabaldon T."/>
        </authorList>
    </citation>
    <scope>NUCLEOTIDE SEQUENCE [LARGE SCALE GENOMIC DNA]</scope>
    <source>
        <strain evidence="1 2">BP57</strain>
    </source>
</reference>